<dbReference type="STRING" id="5786.F0ZMI1"/>
<gene>
    <name evidence="2" type="ORF">DICPUDRAFT_92128</name>
</gene>
<dbReference type="InParanoid" id="F0ZMI1"/>
<accession>F0ZMI1</accession>
<dbReference type="VEuPathDB" id="AmoebaDB:DICPUDRAFT_92128"/>
<dbReference type="Proteomes" id="UP000001064">
    <property type="component" value="Unassembled WGS sequence"/>
</dbReference>
<dbReference type="GO" id="GO:0000398">
    <property type="term" value="P:mRNA splicing, via spliceosome"/>
    <property type="evidence" value="ECO:0007669"/>
    <property type="project" value="InterPro"/>
</dbReference>
<dbReference type="KEGG" id="dpp:DICPUDRAFT_92128"/>
<evidence type="ECO:0000313" key="2">
    <source>
        <dbReference type="EMBL" id="EGC34856.1"/>
    </source>
</evidence>
<feature type="region of interest" description="Disordered" evidence="1">
    <location>
        <begin position="84"/>
        <end position="154"/>
    </location>
</feature>
<dbReference type="EMBL" id="GL871080">
    <property type="protein sequence ID" value="EGC34856.1"/>
    <property type="molecule type" value="Genomic_DNA"/>
</dbReference>
<dbReference type="OrthoDB" id="666364at2759"/>
<dbReference type="AlphaFoldDB" id="F0ZMI1"/>
<keyword evidence="3" id="KW-1185">Reference proteome</keyword>
<feature type="compositionally biased region" description="Basic and acidic residues" evidence="1">
    <location>
        <begin position="1"/>
        <end position="32"/>
    </location>
</feature>
<protein>
    <submittedName>
        <fullName evidence="2">Uncharacterized protein</fullName>
    </submittedName>
</protein>
<dbReference type="InterPro" id="IPR017862">
    <property type="entry name" value="SKI-int_prot_SKIP"/>
</dbReference>
<dbReference type="eggNOG" id="KOG2441">
    <property type="taxonomic scope" value="Eukaryota"/>
</dbReference>
<organism evidence="2 3">
    <name type="scientific">Dictyostelium purpureum</name>
    <name type="common">Slime mold</name>
    <dbReference type="NCBI Taxonomy" id="5786"/>
    <lineage>
        <taxon>Eukaryota</taxon>
        <taxon>Amoebozoa</taxon>
        <taxon>Evosea</taxon>
        <taxon>Eumycetozoa</taxon>
        <taxon>Dictyostelia</taxon>
        <taxon>Dictyosteliales</taxon>
        <taxon>Dictyosteliaceae</taxon>
        <taxon>Dictyostelium</taxon>
    </lineage>
</organism>
<reference evidence="3" key="1">
    <citation type="journal article" date="2011" name="Genome Biol.">
        <title>Comparative genomics of the social amoebae Dictyostelium discoideum and Dictyostelium purpureum.</title>
        <authorList>
            <consortium name="US DOE Joint Genome Institute (JGI-PGF)"/>
            <person name="Sucgang R."/>
            <person name="Kuo A."/>
            <person name="Tian X."/>
            <person name="Salerno W."/>
            <person name="Parikh A."/>
            <person name="Feasley C.L."/>
            <person name="Dalin E."/>
            <person name="Tu H."/>
            <person name="Huang E."/>
            <person name="Barry K."/>
            <person name="Lindquist E."/>
            <person name="Shapiro H."/>
            <person name="Bruce D."/>
            <person name="Schmutz J."/>
            <person name="Salamov A."/>
            <person name="Fey P."/>
            <person name="Gaudet P."/>
            <person name="Anjard C."/>
            <person name="Babu M.M."/>
            <person name="Basu S."/>
            <person name="Bushmanova Y."/>
            <person name="van der Wel H."/>
            <person name="Katoh-Kurasawa M."/>
            <person name="Dinh C."/>
            <person name="Coutinho P.M."/>
            <person name="Saito T."/>
            <person name="Elias M."/>
            <person name="Schaap P."/>
            <person name="Kay R.R."/>
            <person name="Henrissat B."/>
            <person name="Eichinger L."/>
            <person name="Rivero F."/>
            <person name="Putnam N.H."/>
            <person name="West C.M."/>
            <person name="Loomis W.F."/>
            <person name="Chisholm R.L."/>
            <person name="Shaulsky G."/>
            <person name="Strassmann J.E."/>
            <person name="Queller D.C."/>
            <person name="Kuspa A."/>
            <person name="Grigoriev I.V."/>
        </authorList>
    </citation>
    <scope>NUCLEOTIDE SEQUENCE [LARGE SCALE GENOMIC DNA]</scope>
    <source>
        <strain evidence="3">QSDP1</strain>
    </source>
</reference>
<dbReference type="GeneID" id="10502045"/>
<dbReference type="OMA" id="HTRTEDS"/>
<evidence type="ECO:0000313" key="3">
    <source>
        <dbReference type="Proteomes" id="UP000001064"/>
    </source>
</evidence>
<dbReference type="GO" id="GO:0005681">
    <property type="term" value="C:spliceosomal complex"/>
    <property type="evidence" value="ECO:0007669"/>
    <property type="project" value="InterPro"/>
</dbReference>
<dbReference type="RefSeq" id="XP_003288610.1">
    <property type="nucleotide sequence ID" value="XM_003288562.1"/>
</dbReference>
<feature type="region of interest" description="Disordered" evidence="1">
    <location>
        <begin position="1"/>
        <end position="50"/>
    </location>
</feature>
<evidence type="ECO:0000256" key="1">
    <source>
        <dbReference type="SAM" id="MobiDB-lite"/>
    </source>
</evidence>
<name>F0ZMI1_DICPU</name>
<feature type="compositionally biased region" description="Basic and acidic residues" evidence="1">
    <location>
        <begin position="116"/>
        <end position="154"/>
    </location>
</feature>
<dbReference type="PANTHER" id="PTHR12096">
    <property type="entry name" value="NUCLEAR PROTEIN SKIP-RELATED"/>
    <property type="match status" value="1"/>
</dbReference>
<proteinExistence type="predicted"/>
<sequence>MEKKRELEREYRLEASGKKSKLNRDQDRDISEKIALGQANHTRTEDSIYDQRLFNQSDSLSSGFGTDDSYNVYSKPLFGGAVSNSIYRPKNNQEDNTTIDDVLSKSRFGSNTSSKPHKEFSGTDRSKERTGPVAFEKEKKKSDPFGFDDFSKKK</sequence>